<protein>
    <submittedName>
        <fullName evidence="1">Spherulin-1b protein</fullName>
    </submittedName>
</protein>
<gene>
    <name evidence="1" type="primary">g4241</name>
    <name evidence="1" type="ORF">NpPPO83_00004241</name>
</gene>
<organism evidence="1 2">
    <name type="scientific">Neofusicoccum parvum</name>
    <dbReference type="NCBI Taxonomy" id="310453"/>
    <lineage>
        <taxon>Eukaryota</taxon>
        <taxon>Fungi</taxon>
        <taxon>Dikarya</taxon>
        <taxon>Ascomycota</taxon>
        <taxon>Pezizomycotina</taxon>
        <taxon>Dothideomycetes</taxon>
        <taxon>Dothideomycetes incertae sedis</taxon>
        <taxon>Botryosphaeriales</taxon>
        <taxon>Botryosphaeriaceae</taxon>
        <taxon>Neofusicoccum</taxon>
    </lineage>
</organism>
<sequence>MHASINFLASALLLSSAALAAPTNPSTTDSYDYPTTTAPPITDPTTPANPAGLTLFQQLVLAENAVERTKLLPNDADFVFDFKNAPAAGVVTGDGGSIVRADHATFPALVGSGGAVAIGFLGPCGFNTPHVHPRAAELNLVVQGRLVSESVHENGARFINHNLDTFQMTVFPQGAVHTEFNPDCTDAVFIASFPDEDPGVGQIAQEYFGLTNEIVKGSAGGEVVVDGKDIDQFRSMIPKNVAKGVDSCLAKCGIQKR</sequence>
<accession>A0ACB5SMA9</accession>
<name>A0ACB5SMA9_9PEZI</name>
<proteinExistence type="predicted"/>
<evidence type="ECO:0000313" key="1">
    <source>
        <dbReference type="EMBL" id="GME48327.1"/>
    </source>
</evidence>
<evidence type="ECO:0000313" key="2">
    <source>
        <dbReference type="Proteomes" id="UP001165186"/>
    </source>
</evidence>
<reference evidence="1" key="1">
    <citation type="submission" date="2024-09" db="EMBL/GenBank/DDBJ databases">
        <title>Draft Genome Sequences of Neofusicoccum parvum.</title>
        <authorList>
            <person name="Ashida A."/>
            <person name="Camagna M."/>
            <person name="Tanaka A."/>
            <person name="Takemoto D."/>
        </authorList>
    </citation>
    <scope>NUCLEOTIDE SEQUENCE</scope>
    <source>
        <strain evidence="1">PPO83</strain>
    </source>
</reference>
<comment type="caution">
    <text evidence="1">The sequence shown here is derived from an EMBL/GenBank/DDBJ whole genome shotgun (WGS) entry which is preliminary data.</text>
</comment>
<keyword evidence="2" id="KW-1185">Reference proteome</keyword>
<dbReference type="EMBL" id="BSXG01000139">
    <property type="protein sequence ID" value="GME48327.1"/>
    <property type="molecule type" value="Genomic_DNA"/>
</dbReference>
<dbReference type="Proteomes" id="UP001165186">
    <property type="component" value="Unassembled WGS sequence"/>
</dbReference>